<evidence type="ECO:0000313" key="3">
    <source>
        <dbReference type="EMBL" id="TQS19075.1"/>
    </source>
</evidence>
<sequence length="208" mass="22545">MLVTECEPRPTHRRRHKVSGRVAAVVSGIGPKIKALRKQKGYSLQSLAERADVSAATIHKIEQSDMVPTITTLLKIATALGRPVSYFVEEEDDDNYPTVFTPADGRSPIYTSHVGIKLDGISGPYGEFLVAAAVATVIPGASSGSKPLQHAGEELIYLVSGELEFRVGDVTHVLKPGDALHFLTHQTHFWRNPGDGNAVAIWMAVRPQ</sequence>
<dbReference type="Gene3D" id="1.10.260.40">
    <property type="entry name" value="lambda repressor-like DNA-binding domains"/>
    <property type="match status" value="1"/>
</dbReference>
<dbReference type="PROSITE" id="PS50943">
    <property type="entry name" value="HTH_CROC1"/>
    <property type="match status" value="1"/>
</dbReference>
<dbReference type="GO" id="GO:0005829">
    <property type="term" value="C:cytosol"/>
    <property type="evidence" value="ECO:0007669"/>
    <property type="project" value="TreeGrafter"/>
</dbReference>
<evidence type="ECO:0000256" key="1">
    <source>
        <dbReference type="ARBA" id="ARBA00023125"/>
    </source>
</evidence>
<dbReference type="Gene3D" id="2.60.120.10">
    <property type="entry name" value="Jelly Rolls"/>
    <property type="match status" value="1"/>
</dbReference>
<keyword evidence="1" id="KW-0238">DNA-binding</keyword>
<dbReference type="Pfam" id="PF01381">
    <property type="entry name" value="HTH_3"/>
    <property type="match status" value="1"/>
</dbReference>
<dbReference type="InterPro" id="IPR010982">
    <property type="entry name" value="Lambda_DNA-bd_dom_sf"/>
</dbReference>
<proteinExistence type="predicted"/>
<name>A0A544YQN0_9ACTN</name>
<comment type="caution">
    <text evidence="3">The sequence shown here is derived from an EMBL/GenBank/DDBJ whole genome shotgun (WGS) entry which is preliminary data.</text>
</comment>
<dbReference type="InterPro" id="IPR013096">
    <property type="entry name" value="Cupin_2"/>
</dbReference>
<accession>A0A544YQN0</accession>
<feature type="domain" description="HTH cro/C1-type" evidence="2">
    <location>
        <begin position="33"/>
        <end position="87"/>
    </location>
</feature>
<dbReference type="InterPro" id="IPR050807">
    <property type="entry name" value="TransReg_Diox_bact_type"/>
</dbReference>
<dbReference type="SUPFAM" id="SSF47413">
    <property type="entry name" value="lambda repressor-like DNA-binding domains"/>
    <property type="match status" value="1"/>
</dbReference>
<dbReference type="GO" id="GO:0003677">
    <property type="term" value="F:DNA binding"/>
    <property type="evidence" value="ECO:0007669"/>
    <property type="project" value="UniProtKB-KW"/>
</dbReference>
<dbReference type="PANTHER" id="PTHR46797">
    <property type="entry name" value="HTH-TYPE TRANSCRIPTIONAL REGULATOR"/>
    <property type="match status" value="1"/>
</dbReference>
<dbReference type="EMBL" id="VIRM01000027">
    <property type="protein sequence ID" value="TQS19075.1"/>
    <property type="molecule type" value="Genomic_DNA"/>
</dbReference>
<evidence type="ECO:0000313" key="4">
    <source>
        <dbReference type="Proteomes" id="UP000316541"/>
    </source>
</evidence>
<dbReference type="Pfam" id="PF07883">
    <property type="entry name" value="Cupin_2"/>
    <property type="match status" value="1"/>
</dbReference>
<reference evidence="3 4" key="1">
    <citation type="submission" date="2019-07" db="EMBL/GenBank/DDBJ databases">
        <title>Microbispora hainanensis DSM 45428.</title>
        <authorList>
            <person name="Thawai C."/>
        </authorList>
    </citation>
    <scope>NUCLEOTIDE SEQUENCE [LARGE SCALE GENOMIC DNA]</scope>
    <source>
        <strain evidence="3 4">DSM 45428</strain>
    </source>
</reference>
<dbReference type="PANTHER" id="PTHR46797:SF1">
    <property type="entry name" value="METHYLPHOSPHONATE SYNTHASE"/>
    <property type="match status" value="1"/>
</dbReference>
<organism evidence="3 4">
    <name type="scientific">Microbispora hainanensis</name>
    <dbReference type="NCBI Taxonomy" id="568844"/>
    <lineage>
        <taxon>Bacteria</taxon>
        <taxon>Bacillati</taxon>
        <taxon>Actinomycetota</taxon>
        <taxon>Actinomycetes</taxon>
        <taxon>Streptosporangiales</taxon>
        <taxon>Streptosporangiaceae</taxon>
        <taxon>Microbispora</taxon>
    </lineage>
</organism>
<protein>
    <submittedName>
        <fullName evidence="3">Cupin domain-containing protein</fullName>
    </submittedName>
</protein>
<dbReference type="Proteomes" id="UP000316541">
    <property type="component" value="Unassembled WGS sequence"/>
</dbReference>
<dbReference type="SUPFAM" id="SSF51182">
    <property type="entry name" value="RmlC-like cupins"/>
    <property type="match status" value="1"/>
</dbReference>
<dbReference type="InterPro" id="IPR011051">
    <property type="entry name" value="RmlC_Cupin_sf"/>
</dbReference>
<dbReference type="InterPro" id="IPR014710">
    <property type="entry name" value="RmlC-like_jellyroll"/>
</dbReference>
<dbReference type="SMART" id="SM00530">
    <property type="entry name" value="HTH_XRE"/>
    <property type="match status" value="1"/>
</dbReference>
<dbReference type="InterPro" id="IPR001387">
    <property type="entry name" value="Cro/C1-type_HTH"/>
</dbReference>
<gene>
    <name evidence="3" type="ORF">FLX08_22120</name>
</gene>
<dbReference type="GO" id="GO:0003700">
    <property type="term" value="F:DNA-binding transcription factor activity"/>
    <property type="evidence" value="ECO:0007669"/>
    <property type="project" value="TreeGrafter"/>
</dbReference>
<dbReference type="CDD" id="cd02209">
    <property type="entry name" value="cupin_XRE_C"/>
    <property type="match status" value="1"/>
</dbReference>
<dbReference type="AlphaFoldDB" id="A0A544YQN0"/>
<dbReference type="CDD" id="cd00093">
    <property type="entry name" value="HTH_XRE"/>
    <property type="match status" value="1"/>
</dbReference>
<evidence type="ECO:0000259" key="2">
    <source>
        <dbReference type="PROSITE" id="PS50943"/>
    </source>
</evidence>